<reference evidence="2" key="1">
    <citation type="journal article" date="2015" name="Proc. Natl. Acad. Sci. U.S.A.">
        <title>Genome sequencing of adzuki bean (Vigna angularis) provides insight into high starch and low fat accumulation and domestication.</title>
        <authorList>
            <person name="Yang K."/>
            <person name="Tian Z."/>
            <person name="Chen C."/>
            <person name="Luo L."/>
            <person name="Zhao B."/>
            <person name="Wang Z."/>
            <person name="Yu L."/>
            <person name="Li Y."/>
            <person name="Sun Y."/>
            <person name="Li W."/>
            <person name="Chen Y."/>
            <person name="Li Y."/>
            <person name="Zhang Y."/>
            <person name="Ai D."/>
            <person name="Zhao J."/>
            <person name="Shang C."/>
            <person name="Ma Y."/>
            <person name="Wu B."/>
            <person name="Wang M."/>
            <person name="Gao L."/>
            <person name="Sun D."/>
            <person name="Zhang P."/>
            <person name="Guo F."/>
            <person name="Wang W."/>
            <person name="Li Y."/>
            <person name="Wang J."/>
            <person name="Varshney R.K."/>
            <person name="Wang J."/>
            <person name="Ling H.Q."/>
            <person name="Wan P."/>
        </authorList>
    </citation>
    <scope>NUCLEOTIDE SEQUENCE</scope>
    <source>
        <strain evidence="2">cv. Jingnong 6</strain>
    </source>
</reference>
<accession>A0A0L9U2P0</accession>
<sequence length="166" mass="19108">MVREEDGSWWKRNEDTRPCLHGGAIMVHWWSSRFLRLEFRHCGLTTVLLCVMKLMGARRVKDSARSGDWNELGGVVVVRWRCLHREVQTCCRAFTVLAVWVSSWREDEEKRNLVCGDGAWTLAGHGGSVDASLVSRLCEEDEHGFAMMVVVWRRMEASGGIFRWLP</sequence>
<name>A0A0L9U2P0_PHAAN</name>
<protein>
    <submittedName>
        <fullName evidence="1">Uncharacterized protein</fullName>
    </submittedName>
</protein>
<dbReference type="EMBL" id="CM003373">
    <property type="protein sequence ID" value="KOM37093.1"/>
    <property type="molecule type" value="Genomic_DNA"/>
</dbReference>
<dbReference type="AlphaFoldDB" id="A0A0L9U2P0"/>
<dbReference type="Gramene" id="KOM37093">
    <property type="protein sequence ID" value="KOM37093"/>
    <property type="gene ID" value="LR48_Vigan03g047400"/>
</dbReference>
<organism evidence="1 2">
    <name type="scientific">Phaseolus angularis</name>
    <name type="common">Azuki bean</name>
    <name type="synonym">Vigna angularis</name>
    <dbReference type="NCBI Taxonomy" id="3914"/>
    <lineage>
        <taxon>Eukaryota</taxon>
        <taxon>Viridiplantae</taxon>
        <taxon>Streptophyta</taxon>
        <taxon>Embryophyta</taxon>
        <taxon>Tracheophyta</taxon>
        <taxon>Spermatophyta</taxon>
        <taxon>Magnoliopsida</taxon>
        <taxon>eudicotyledons</taxon>
        <taxon>Gunneridae</taxon>
        <taxon>Pentapetalae</taxon>
        <taxon>rosids</taxon>
        <taxon>fabids</taxon>
        <taxon>Fabales</taxon>
        <taxon>Fabaceae</taxon>
        <taxon>Papilionoideae</taxon>
        <taxon>50 kb inversion clade</taxon>
        <taxon>NPAAA clade</taxon>
        <taxon>indigoferoid/millettioid clade</taxon>
        <taxon>Phaseoleae</taxon>
        <taxon>Vigna</taxon>
    </lineage>
</organism>
<proteinExistence type="predicted"/>
<evidence type="ECO:0000313" key="2">
    <source>
        <dbReference type="Proteomes" id="UP000053144"/>
    </source>
</evidence>
<evidence type="ECO:0000313" key="1">
    <source>
        <dbReference type="EMBL" id="KOM37093.1"/>
    </source>
</evidence>
<dbReference type="Proteomes" id="UP000053144">
    <property type="component" value="Chromosome 3"/>
</dbReference>
<gene>
    <name evidence="1" type="ORF">LR48_Vigan03g047400</name>
</gene>